<proteinExistence type="predicted"/>
<evidence type="ECO:0000256" key="1">
    <source>
        <dbReference type="SAM" id="Phobius"/>
    </source>
</evidence>
<dbReference type="AlphaFoldDB" id="A0A2M7BFI3"/>
<name>A0A2M7BFI3_9BACT</name>
<keyword evidence="1" id="KW-0472">Membrane</keyword>
<organism evidence="2 3">
    <name type="scientific">Candidatus Shapirobacteria bacterium CG03_land_8_20_14_0_80_39_12</name>
    <dbReference type="NCBI Taxonomy" id="1974879"/>
    <lineage>
        <taxon>Bacteria</taxon>
        <taxon>Candidatus Shapironibacteriota</taxon>
    </lineage>
</organism>
<gene>
    <name evidence="2" type="ORF">COS54_00385</name>
</gene>
<comment type="caution">
    <text evidence="2">The sequence shown here is derived from an EMBL/GenBank/DDBJ whole genome shotgun (WGS) entry which is preliminary data.</text>
</comment>
<accession>A0A2M7BFI3</accession>
<evidence type="ECO:0000313" key="3">
    <source>
        <dbReference type="Proteomes" id="UP000229631"/>
    </source>
</evidence>
<feature type="transmembrane region" description="Helical" evidence="1">
    <location>
        <begin position="36"/>
        <end position="56"/>
    </location>
</feature>
<dbReference type="Proteomes" id="UP000229631">
    <property type="component" value="Unassembled WGS sequence"/>
</dbReference>
<keyword evidence="1" id="KW-1133">Transmembrane helix</keyword>
<reference evidence="3" key="1">
    <citation type="submission" date="2017-09" db="EMBL/GenBank/DDBJ databases">
        <title>Depth-based differentiation of microbial function through sediment-hosted aquifers and enrichment of novel symbionts in the deep terrestrial subsurface.</title>
        <authorList>
            <person name="Probst A.J."/>
            <person name="Ladd B."/>
            <person name="Jarett J.K."/>
            <person name="Geller-Mcgrath D.E."/>
            <person name="Sieber C.M.K."/>
            <person name="Emerson J.B."/>
            <person name="Anantharaman K."/>
            <person name="Thomas B.C."/>
            <person name="Malmstrom R."/>
            <person name="Stieglmeier M."/>
            <person name="Klingl A."/>
            <person name="Woyke T."/>
            <person name="Ryan C.M."/>
            <person name="Banfield J.F."/>
        </authorList>
    </citation>
    <scope>NUCLEOTIDE SEQUENCE [LARGE SCALE GENOMIC DNA]</scope>
</reference>
<dbReference type="EMBL" id="PEVC01000010">
    <property type="protein sequence ID" value="PIV01829.1"/>
    <property type="molecule type" value="Genomic_DNA"/>
</dbReference>
<sequence length="59" mass="6371">MKFDKKTRASVSQALVWVAIFSVVLAGVGAVGVDIWLASTQWLLVAAVSILFAIYLKMS</sequence>
<evidence type="ECO:0000313" key="2">
    <source>
        <dbReference type="EMBL" id="PIV01829.1"/>
    </source>
</evidence>
<protein>
    <submittedName>
        <fullName evidence="2">Uncharacterized protein</fullName>
    </submittedName>
</protein>
<keyword evidence="1" id="KW-0812">Transmembrane</keyword>